<proteinExistence type="predicted"/>
<dbReference type="VEuPathDB" id="HostDB:ENSG00000173261"/>
<dbReference type="HOGENOM" id="CLU_2497264_0_0_1"/>
<sequence>MNWFGSNFFRCPEDLSLLNIYSPLLSHMSSEDEHFISNLRGHVPASAVVKQPVRGASGRTTITAIVQTGGGWSTGLFSVCRDRRIL</sequence>
<dbReference type="OrthoDB" id="1045822at2759"/>
<dbReference type="UCSC" id="uc063ihj.1">
    <property type="organism name" value="human"/>
</dbReference>
<protein>
    <submittedName>
        <fullName evidence="1">PLAC8 like 1</fullName>
    </submittedName>
</protein>
<name>D6RBV4_HUMAN</name>
<dbReference type="HGNC" id="HGNC:31746">
    <property type="gene designation" value="PLAC8L1"/>
</dbReference>
<reference evidence="1 2" key="1">
    <citation type="journal article" date="2001" name="Nature">
        <title>Initial sequencing and analysis of the human genome.</title>
        <authorList>
            <consortium name="International Human Genome Sequencing Consortium"/>
            <person name="Lander E.S."/>
            <person name="Linton L.M."/>
            <person name="Birren B."/>
            <person name="Nusbaum C."/>
            <person name="Zody M.C."/>
            <person name="Baldwin J."/>
            <person name="Devon K."/>
            <person name="Dewar K."/>
            <person name="Doyle M."/>
            <person name="FitzHugh W."/>
            <person name="Funke R."/>
            <person name="Gage D."/>
            <person name="Harris K."/>
            <person name="Heaford A."/>
            <person name="Howland J."/>
            <person name="Kann L."/>
            <person name="Lehoczky J."/>
            <person name="LeVine R."/>
            <person name="McEwan P."/>
            <person name="McKernan K."/>
            <person name="Meldrim J."/>
            <person name="Mesirov J.P."/>
            <person name="Miranda C."/>
            <person name="Morris W."/>
            <person name="Naylor J."/>
            <person name="Raymond C."/>
            <person name="Rosetti M."/>
            <person name="Santos R."/>
            <person name="Sheridan A."/>
            <person name="Sougnez C."/>
            <person name="Stange-Thomann N."/>
            <person name="Stojanovic N."/>
            <person name="Subramanian A."/>
            <person name="Wyman D."/>
            <person name="Rogers J."/>
            <person name="Sulston J."/>
            <person name="Ainscough R."/>
            <person name="Beck S."/>
            <person name="Bentley D."/>
            <person name="Burton J."/>
            <person name="Clee C."/>
            <person name="Carter N."/>
            <person name="Coulson A."/>
            <person name="Deadman R."/>
            <person name="Deloukas P."/>
            <person name="Dunham A."/>
            <person name="Dunham I."/>
            <person name="Durbin R."/>
            <person name="French L."/>
            <person name="Grafham D."/>
            <person name="Gregory S."/>
            <person name="Hubbard T."/>
            <person name="Humphray S."/>
            <person name="Hunt A."/>
            <person name="Jones M."/>
            <person name="Lloyd C."/>
            <person name="McMurray A."/>
            <person name="Matthews L."/>
            <person name="Mercer S."/>
            <person name="Milne S."/>
            <person name="Mullikin J.C."/>
            <person name="Mungall A."/>
            <person name="Plumb R."/>
            <person name="Ross M."/>
            <person name="Shownkeen R."/>
            <person name="Sims S."/>
            <person name="Waterston R.H."/>
            <person name="Wilson R.K."/>
            <person name="Hillier L.W."/>
            <person name="McPherson J.D."/>
            <person name="Marra M.A."/>
            <person name="Mardis E.R."/>
            <person name="Fulton L.A."/>
            <person name="Chinwalla A.T."/>
            <person name="Pepin K.H."/>
            <person name="Gish W.R."/>
            <person name="Chissoe S.L."/>
            <person name="Wendl M.C."/>
            <person name="Delehaunty K.D."/>
            <person name="Miner T.L."/>
            <person name="Delehaunty A."/>
            <person name="Kramer J.B."/>
            <person name="Cook L.L."/>
            <person name="Fulton R.S."/>
            <person name="Johnson D.L."/>
            <person name="Minx P.J."/>
            <person name="Clifton S.W."/>
            <person name="Hawkins T."/>
            <person name="Branscomb E."/>
            <person name="Predki P."/>
            <person name="Richardson P."/>
            <person name="Wenning S."/>
            <person name="Slezak T."/>
            <person name="Doggett N."/>
            <person name="Cheng J.F."/>
            <person name="Olsen A."/>
            <person name="Lucas S."/>
            <person name="Elkin C."/>
            <person name="Uberbacher E."/>
            <person name="Frazier M."/>
            <person name="Gibbs R.A."/>
            <person name="Muzny D.M."/>
            <person name="Scherer S.E."/>
            <person name="Bouck J.B."/>
            <person name="Sodergren E.J."/>
            <person name="Worley K.C."/>
            <person name="Rives C.M."/>
            <person name="Gorrell J.H."/>
            <person name="Metzker M.L."/>
            <person name="Naylor S.L."/>
            <person name="Kucherlapati R.S."/>
            <person name="Nelson D.L."/>
            <person name="Weinstock G.M."/>
            <person name="Sakaki Y."/>
            <person name="Fujiyama A."/>
            <person name="Hattori M."/>
            <person name="Yada T."/>
            <person name="Toyoda A."/>
            <person name="Itoh T."/>
            <person name="Kawagoe C."/>
            <person name="Watanabe H."/>
            <person name="Totoki Y."/>
            <person name="Taylor T."/>
            <person name="Weissenbach J."/>
            <person name="Heilig R."/>
            <person name="Saurin W."/>
            <person name="Artiguenave F."/>
            <person name="Brottier P."/>
            <person name="Bruls T."/>
            <person name="Pelletier E."/>
            <person name="Robert C."/>
            <person name="Wincker P."/>
            <person name="Smith D.R."/>
            <person name="Doucette-Stamm L."/>
            <person name="Rubenfield M."/>
            <person name="Weinstock K."/>
            <person name="Lee H.M."/>
            <person name="Dubois J."/>
            <person name="Rosenthal A."/>
            <person name="Platzer M."/>
            <person name="Nyakatura G."/>
            <person name="Taudien S."/>
            <person name="Rump A."/>
            <person name="Yang H."/>
            <person name="Yu J."/>
            <person name="Wang J."/>
            <person name="Huang G."/>
            <person name="Gu J."/>
            <person name="Hood L."/>
            <person name="Rowen L."/>
            <person name="Madan A."/>
            <person name="Qin S."/>
            <person name="Davis R.W."/>
            <person name="Federspiel N.A."/>
            <person name="Abola A.P."/>
            <person name="Proctor M.J."/>
            <person name="Myers R.M."/>
            <person name="Schmutz J."/>
            <person name="Dickson M."/>
            <person name="Grimwood J."/>
            <person name="Cox D.R."/>
            <person name="Olson M.V."/>
            <person name="Kaul R."/>
            <person name="Raymond C."/>
            <person name="Shimizu N."/>
            <person name="Kawasaki K."/>
            <person name="Minoshima S."/>
            <person name="Evans G.A."/>
            <person name="Athanasiou M."/>
            <person name="Schultz R."/>
            <person name="Roe B.A."/>
            <person name="Chen F."/>
            <person name="Pan H."/>
            <person name="Ramser J."/>
            <person name="Lehrach H."/>
            <person name="Reinhardt R."/>
            <person name="McCombie W.R."/>
            <person name="de la Bastide M."/>
            <person name="Dedhia N."/>
            <person name="Blocker H."/>
            <person name="Hornischer K."/>
            <person name="Nordsiek G."/>
            <person name="Agarwala R."/>
            <person name="Aravind L."/>
            <person name="Bailey J.A."/>
            <person name="Bateman A."/>
            <person name="Batzoglou S."/>
            <person name="Birney E."/>
            <person name="Bork P."/>
            <person name="Brown D.G."/>
            <person name="Burge C.B."/>
            <person name="Cerutti L."/>
            <person name="Chen H.C."/>
            <person name="Church D."/>
            <person name="Clamp M."/>
            <person name="Copley R.R."/>
            <person name="Doerks T."/>
            <person name="Eddy S.R."/>
            <person name="Eichler E.E."/>
            <person name="Furey T.S."/>
            <person name="Galagan J."/>
            <person name="Gilbert J.G."/>
            <person name="Harmon C."/>
            <person name="Hayashizaki Y."/>
            <person name="Haussler D."/>
            <person name="Hermjakob H."/>
            <person name="Hokamp K."/>
            <person name="Jang W."/>
            <person name="Johnson L.S."/>
            <person name="Jones T.A."/>
            <person name="Kasif S."/>
            <person name="Kaspryzk A."/>
            <person name="Kennedy S."/>
            <person name="Kent W.J."/>
            <person name="Kitts P."/>
            <person name="Koonin E.V."/>
            <person name="Korf I."/>
            <person name="Kulp D."/>
            <person name="Lancet D."/>
            <person name="Lowe T.M."/>
            <person name="McLysaght A."/>
            <person name="Mikkelsen T."/>
            <person name="Moran J.V."/>
            <person name="Mulder N."/>
            <person name="Pollara V.J."/>
            <person name="Ponting C.P."/>
            <person name="Schuler G."/>
            <person name="Schultz J."/>
            <person name="Slater G."/>
            <person name="Smit A.F."/>
            <person name="Stupka E."/>
            <person name="Szustakowski J."/>
            <person name="Thierry-Mieg D."/>
            <person name="Thierry-Mieg J."/>
            <person name="Wagner L."/>
            <person name="Wallis J."/>
            <person name="Wheeler R."/>
            <person name="Williams A."/>
            <person name="Wolf Y.I."/>
            <person name="Wolfe K.H."/>
            <person name="Yang S.P."/>
            <person name="Yeh R.F."/>
            <person name="Collins F."/>
            <person name="Guyer M.S."/>
            <person name="Peterson J."/>
            <person name="Felsenfeld A."/>
            <person name="Wetterstrand K.A."/>
            <person name="Patrinos A."/>
            <person name="Morgan M.J."/>
            <person name="de Jong P."/>
            <person name="Catanese J.J."/>
            <person name="Osoegawa K."/>
            <person name="Shizuya H."/>
            <person name="Choi S."/>
            <person name="Chen Y.J."/>
        </authorList>
    </citation>
    <scope>NUCLEOTIDE SEQUENCE [LARGE SCALE GENOMIC DNA]</scope>
</reference>
<keyword evidence="2" id="KW-1185">Reference proteome</keyword>
<dbReference type="ExpressionAtlas" id="D6RBV4">
    <property type="expression patterns" value="baseline and differential"/>
</dbReference>
<dbReference type="GeneTree" id="ENSGT00940000160864"/>
<dbReference type="Ensembl" id="ENST00000512998.1">
    <property type="protein sequence ID" value="ENSP00000423992.1"/>
    <property type="gene ID" value="ENSG00000173261.9"/>
</dbReference>
<reference evidence="1" key="4">
    <citation type="submission" date="2025-08" db="UniProtKB">
        <authorList>
            <consortium name="Ensembl"/>
        </authorList>
    </citation>
    <scope>IDENTIFICATION</scope>
</reference>
<dbReference type="AlphaFoldDB" id="D6RBV4"/>
<dbReference type="Proteomes" id="UP000005640">
    <property type="component" value="Chromosome 5"/>
</dbReference>
<reference evidence="1 2" key="3">
    <citation type="journal article" date="2004" name="Nature">
        <title>Finishing the euchromatic sequence of the human genome.</title>
        <authorList>
            <consortium name="International Human Genome Sequencing Consortium"/>
        </authorList>
    </citation>
    <scope>NUCLEOTIDE SEQUENCE [LARGE SCALE GENOMIC DNA]</scope>
</reference>
<dbReference type="OpenTargets" id="ENSG00000173261"/>
<gene>
    <name evidence="1" type="primary">PLAC8L1</name>
</gene>
<evidence type="ECO:0000313" key="1">
    <source>
        <dbReference type="Ensembl" id="ENSP00000423992.1"/>
    </source>
</evidence>
<dbReference type="Bgee" id="ENSG00000173261">
    <property type="expression patterns" value="Expressed in male germ line stem cell (sensu Vertebrata) in testis and 121 other cell types or tissues"/>
</dbReference>
<dbReference type="EMBL" id="AC091887">
    <property type="status" value="NOT_ANNOTATED_CDS"/>
    <property type="molecule type" value="Genomic_DNA"/>
</dbReference>
<dbReference type="ChiTaRS" id="PLAC8L1">
    <property type="organism name" value="human"/>
</dbReference>
<reference evidence="1 2" key="2">
    <citation type="journal article" date="2004" name="Nature">
        <title>The DNA sequence and comparative analysis of human chromosome 5.</title>
        <authorList>
            <person name="Schmutz J."/>
            <person name="Martin J."/>
            <person name="Terry A."/>
            <person name="Couronne O."/>
            <person name="Grimwood J."/>
            <person name="Lowry S."/>
            <person name="Gordon L.A."/>
            <person name="Scott D."/>
            <person name="Xie G."/>
            <person name="Huang W."/>
            <person name="Hellsten U."/>
            <person name="Tran-Gyamfi M."/>
            <person name="She X."/>
            <person name="Prabhakar S."/>
            <person name="Aerts A."/>
            <person name="Altherr M."/>
            <person name="Bajorek E."/>
            <person name="Black S."/>
            <person name="Branscomb E."/>
            <person name="Caoile C."/>
            <person name="Challacombe J.F."/>
            <person name="Chan Y.M."/>
            <person name="Denys M."/>
            <person name="Detter J.C."/>
            <person name="Escobar J."/>
            <person name="Flowers D."/>
            <person name="Fotopulos D."/>
            <person name="Glavina T."/>
            <person name="Gomez M."/>
            <person name="Gonzales E."/>
            <person name="Goodstein D."/>
            <person name="Grigoriev I."/>
            <person name="Groza M."/>
            <person name="Hammon N."/>
            <person name="Hawkins T."/>
            <person name="Haydu L."/>
            <person name="Israni S."/>
            <person name="Jett J."/>
            <person name="Kadner K."/>
            <person name="Kimball H."/>
            <person name="Kobayashi A."/>
            <person name="Lopez F."/>
            <person name="Lou Y."/>
            <person name="Martinez D."/>
            <person name="Medina C."/>
            <person name="Morgan J."/>
            <person name="Nandkeshwar R."/>
            <person name="Noonan J.P."/>
            <person name="Pitluck S."/>
            <person name="Pollard M."/>
            <person name="Predki P."/>
            <person name="Priest J."/>
            <person name="Ramirez L."/>
            <person name="Retterer J."/>
            <person name="Rodriguez A."/>
            <person name="Rogers S."/>
            <person name="Salamov A."/>
            <person name="Salazar A."/>
            <person name="Thayer N."/>
            <person name="Tice H."/>
            <person name="Tsai M."/>
            <person name="Ustaszewska A."/>
            <person name="Vo N."/>
            <person name="Wheeler J."/>
            <person name="Wu K."/>
            <person name="Yang J."/>
            <person name="Dickson M."/>
            <person name="Cheng J.F."/>
            <person name="Eichler E.E."/>
            <person name="Olsen A."/>
            <person name="Pennacchio L.A."/>
            <person name="Rokhsar D.S."/>
            <person name="Richardson P."/>
            <person name="Lucas S.M."/>
            <person name="Myers R.M."/>
            <person name="Rubin E.M."/>
        </authorList>
    </citation>
    <scope>NUCLEOTIDE SEQUENCE [LARGE SCALE GENOMIC DNA]</scope>
</reference>
<reference evidence="1" key="5">
    <citation type="submission" date="2025-09" db="UniProtKB">
        <authorList>
            <consortium name="Ensembl"/>
        </authorList>
    </citation>
    <scope>IDENTIFICATION</scope>
</reference>
<evidence type="ECO:0000313" key="2">
    <source>
        <dbReference type="Proteomes" id="UP000005640"/>
    </source>
</evidence>
<organism evidence="1 2">
    <name type="scientific">Homo sapiens</name>
    <name type="common">Human</name>
    <dbReference type="NCBI Taxonomy" id="9606"/>
    <lineage>
        <taxon>Eukaryota</taxon>
        <taxon>Metazoa</taxon>
        <taxon>Chordata</taxon>
        <taxon>Craniata</taxon>
        <taxon>Vertebrata</taxon>
        <taxon>Euteleostomi</taxon>
        <taxon>Mammalia</taxon>
        <taxon>Eutheria</taxon>
        <taxon>Euarchontoglires</taxon>
        <taxon>Primates</taxon>
        <taxon>Haplorrhini</taxon>
        <taxon>Catarrhini</taxon>
        <taxon>Hominidae</taxon>
        <taxon>Homo</taxon>
    </lineage>
</organism>
<accession>D6RBV4</accession>